<evidence type="ECO:0000313" key="8">
    <source>
        <dbReference type="Proteomes" id="UP000261620"/>
    </source>
</evidence>
<keyword evidence="1" id="KW-0479">Metal-binding</keyword>
<dbReference type="Proteomes" id="UP000261620">
    <property type="component" value="Unplaced"/>
</dbReference>
<evidence type="ECO:0000256" key="4">
    <source>
        <dbReference type="PROSITE-ProRule" id="PRU00042"/>
    </source>
</evidence>
<dbReference type="InterPro" id="IPR036236">
    <property type="entry name" value="Znf_C2H2_sf"/>
</dbReference>
<dbReference type="Ensembl" id="ENSMMOT00000001869.1">
    <property type="protein sequence ID" value="ENSMMOP00000001835.1"/>
    <property type="gene ID" value="ENSMMOG00000001532.1"/>
</dbReference>
<dbReference type="AlphaFoldDB" id="A0A3Q4ACZ4"/>
<evidence type="ECO:0000256" key="2">
    <source>
        <dbReference type="ARBA" id="ARBA00022771"/>
    </source>
</evidence>
<feature type="compositionally biased region" description="Basic and acidic residues" evidence="5">
    <location>
        <begin position="254"/>
        <end position="265"/>
    </location>
</feature>
<dbReference type="GO" id="GO:0016233">
    <property type="term" value="P:telomere capping"/>
    <property type="evidence" value="ECO:0007669"/>
    <property type="project" value="InterPro"/>
</dbReference>
<dbReference type="SMART" id="SM00355">
    <property type="entry name" value="ZnF_C2H2"/>
    <property type="match status" value="2"/>
</dbReference>
<dbReference type="GO" id="GO:0070187">
    <property type="term" value="C:shelterin complex"/>
    <property type="evidence" value="ECO:0007669"/>
    <property type="project" value="InterPro"/>
</dbReference>
<dbReference type="GO" id="GO:1904356">
    <property type="term" value="P:regulation of telomere maintenance via telomere lengthening"/>
    <property type="evidence" value="ECO:0007669"/>
    <property type="project" value="TreeGrafter"/>
</dbReference>
<name>A0A3Q4ACZ4_MOLML</name>
<evidence type="ECO:0000313" key="7">
    <source>
        <dbReference type="Ensembl" id="ENSMMOP00000001835.1"/>
    </source>
</evidence>
<dbReference type="PROSITE" id="PS00028">
    <property type="entry name" value="ZINC_FINGER_C2H2_1"/>
    <property type="match status" value="2"/>
</dbReference>
<evidence type="ECO:0000256" key="5">
    <source>
        <dbReference type="SAM" id="MobiDB-lite"/>
    </source>
</evidence>
<dbReference type="SUPFAM" id="SSF57667">
    <property type="entry name" value="beta-beta-alpha zinc fingers"/>
    <property type="match status" value="1"/>
</dbReference>
<dbReference type="Gene3D" id="3.30.160.60">
    <property type="entry name" value="Classic Zinc Finger"/>
    <property type="match status" value="2"/>
</dbReference>
<sequence>IQFLWTESLDPIRPLPSLRLLVPPLQLLSAAMWQLAKQKDVRNYERLQEFVLMVTEAVPGLINHRQRAQLILGLRARVTVTIQVKKTESTFIALVQSLLKDPVERAYFFQEVFPVEYGPQYDAALHVLLWELLSKLEKLLPVPDLKQTVAWLGLAPPLLEECVQSSPEDEAQLHQRIHTGEKPYPCNTCELKFRSSSELARHKRSHSGLRPLKPHCEQCMRTFTSKAKLKKHLETHREEEEAARSVNSVQAEESNTRSRRDELSG</sequence>
<reference evidence="7" key="1">
    <citation type="submission" date="2025-08" db="UniProtKB">
        <authorList>
            <consortium name="Ensembl"/>
        </authorList>
    </citation>
    <scope>IDENTIFICATION</scope>
</reference>
<dbReference type="GO" id="GO:0042162">
    <property type="term" value="F:telomeric DNA binding"/>
    <property type="evidence" value="ECO:0007669"/>
    <property type="project" value="TreeGrafter"/>
</dbReference>
<dbReference type="InterPro" id="IPR029400">
    <property type="entry name" value="TINF2_N"/>
</dbReference>
<dbReference type="Pfam" id="PF00096">
    <property type="entry name" value="zf-C2H2"/>
    <property type="match status" value="1"/>
</dbReference>
<feature type="region of interest" description="Disordered" evidence="5">
    <location>
        <begin position="230"/>
        <end position="265"/>
    </location>
</feature>
<keyword evidence="2 4" id="KW-0863">Zinc-finger</keyword>
<accession>A0A3Q4ACZ4</accession>
<dbReference type="InterPro" id="IPR039098">
    <property type="entry name" value="TINF2"/>
</dbReference>
<reference evidence="7" key="2">
    <citation type="submission" date="2025-09" db="UniProtKB">
        <authorList>
            <consortium name="Ensembl"/>
        </authorList>
    </citation>
    <scope>IDENTIFICATION</scope>
</reference>
<dbReference type="PANTHER" id="PTHR15512:SF2">
    <property type="match status" value="1"/>
</dbReference>
<dbReference type="CDD" id="cd11657">
    <property type="entry name" value="TIN2_N"/>
    <property type="match status" value="1"/>
</dbReference>
<keyword evidence="8" id="KW-1185">Reference proteome</keyword>
<dbReference type="FunFam" id="3.30.160.60:FF:002343">
    <property type="entry name" value="Zinc finger protein 33A"/>
    <property type="match status" value="1"/>
</dbReference>
<protein>
    <recommendedName>
        <fullName evidence="6">C2H2-type domain-containing protein</fullName>
    </recommendedName>
</protein>
<evidence type="ECO:0000259" key="6">
    <source>
        <dbReference type="PROSITE" id="PS50157"/>
    </source>
</evidence>
<dbReference type="PROSITE" id="PS50157">
    <property type="entry name" value="ZINC_FINGER_C2H2_2"/>
    <property type="match status" value="2"/>
</dbReference>
<evidence type="ECO:0000256" key="3">
    <source>
        <dbReference type="ARBA" id="ARBA00022833"/>
    </source>
</evidence>
<organism evidence="7 8">
    <name type="scientific">Mola mola</name>
    <name type="common">Ocean sunfish</name>
    <name type="synonym">Tetraodon mola</name>
    <dbReference type="NCBI Taxonomy" id="94237"/>
    <lineage>
        <taxon>Eukaryota</taxon>
        <taxon>Metazoa</taxon>
        <taxon>Chordata</taxon>
        <taxon>Craniata</taxon>
        <taxon>Vertebrata</taxon>
        <taxon>Euteleostomi</taxon>
        <taxon>Actinopterygii</taxon>
        <taxon>Neopterygii</taxon>
        <taxon>Teleostei</taxon>
        <taxon>Neoteleostei</taxon>
        <taxon>Acanthomorphata</taxon>
        <taxon>Eupercaria</taxon>
        <taxon>Tetraodontiformes</taxon>
        <taxon>Molidae</taxon>
        <taxon>Mola</taxon>
    </lineage>
</organism>
<feature type="domain" description="C2H2-type" evidence="6">
    <location>
        <begin position="214"/>
        <end position="241"/>
    </location>
</feature>
<dbReference type="PANTHER" id="PTHR15512">
    <property type="entry name" value="TERF1-INTERACTING NUCLEAR FACTOR 2"/>
    <property type="match status" value="1"/>
</dbReference>
<keyword evidence="3" id="KW-0862">Zinc</keyword>
<dbReference type="InterPro" id="IPR013087">
    <property type="entry name" value="Znf_C2H2_type"/>
</dbReference>
<dbReference type="Pfam" id="PF14973">
    <property type="entry name" value="TINF2_N"/>
    <property type="match status" value="2"/>
</dbReference>
<proteinExistence type="predicted"/>
<feature type="domain" description="C2H2-type" evidence="6">
    <location>
        <begin position="184"/>
        <end position="211"/>
    </location>
</feature>
<dbReference type="GO" id="GO:0008270">
    <property type="term" value="F:zinc ion binding"/>
    <property type="evidence" value="ECO:0007669"/>
    <property type="project" value="UniProtKB-KW"/>
</dbReference>
<evidence type="ECO:0000256" key="1">
    <source>
        <dbReference type="ARBA" id="ARBA00022723"/>
    </source>
</evidence>